<keyword evidence="1" id="KW-0812">Transmembrane</keyword>
<evidence type="ECO:0000256" key="1">
    <source>
        <dbReference type="SAM" id="Phobius"/>
    </source>
</evidence>
<feature type="transmembrane region" description="Helical" evidence="1">
    <location>
        <begin position="30"/>
        <end position="52"/>
    </location>
</feature>
<evidence type="ECO:0008006" key="5">
    <source>
        <dbReference type="Google" id="ProtNLM"/>
    </source>
</evidence>
<accession>A0A816S409</accession>
<keyword evidence="1" id="KW-1133">Transmembrane helix</keyword>
<dbReference type="EMBL" id="CAJNRG010006169">
    <property type="protein sequence ID" value="CAF2083196.1"/>
    <property type="molecule type" value="Genomic_DNA"/>
</dbReference>
<protein>
    <recommendedName>
        <fullName evidence="5">PiggyBac transposable element-derived protein domain-containing protein</fullName>
    </recommendedName>
</protein>
<dbReference type="Proteomes" id="UP000663887">
    <property type="component" value="Unassembled WGS sequence"/>
</dbReference>
<gene>
    <name evidence="3" type="ORF">UXM345_LOCUS23205</name>
    <name evidence="2" type="ORF">XDN619_LOCUS15151</name>
</gene>
<sequence>MIHNYNQTKVGVDFVEQCINNYTVRRIARIWPLIVLFNMIDIAAINTMSIWLHHNPDWNINKTHVRRLFLGQLSKSLTKSHNERRLEKPHLSLKTKFALESLEYNLRREISITENQNDDLVKRKKDAFFVRHILDARLGKGMIHVKTTFAILMQSAKEQSYGNHVKQILQLIETLDKKLSDNSDQSQLKQFASHELHHVLFYFIRCLKQKQRNKKLLSFLS</sequence>
<organism evidence="2 4">
    <name type="scientific">Rotaria magnacalcarata</name>
    <dbReference type="NCBI Taxonomy" id="392030"/>
    <lineage>
        <taxon>Eukaryota</taxon>
        <taxon>Metazoa</taxon>
        <taxon>Spiralia</taxon>
        <taxon>Gnathifera</taxon>
        <taxon>Rotifera</taxon>
        <taxon>Eurotatoria</taxon>
        <taxon>Bdelloidea</taxon>
        <taxon>Philodinida</taxon>
        <taxon>Philodinidae</taxon>
        <taxon>Rotaria</taxon>
    </lineage>
</organism>
<dbReference type="Proteomes" id="UP000663842">
    <property type="component" value="Unassembled WGS sequence"/>
</dbReference>
<comment type="caution">
    <text evidence="2">The sequence shown here is derived from an EMBL/GenBank/DDBJ whole genome shotgun (WGS) entry which is preliminary data.</text>
</comment>
<keyword evidence="1" id="KW-0472">Membrane</keyword>
<proteinExistence type="predicted"/>
<name>A0A816S409_9BILA</name>
<dbReference type="AlphaFoldDB" id="A0A816S409"/>
<evidence type="ECO:0000313" key="2">
    <source>
        <dbReference type="EMBL" id="CAF2083196.1"/>
    </source>
</evidence>
<reference evidence="2" key="1">
    <citation type="submission" date="2021-02" db="EMBL/GenBank/DDBJ databases">
        <authorList>
            <person name="Nowell W R."/>
        </authorList>
    </citation>
    <scope>NUCLEOTIDE SEQUENCE</scope>
</reference>
<evidence type="ECO:0000313" key="4">
    <source>
        <dbReference type="Proteomes" id="UP000663887"/>
    </source>
</evidence>
<dbReference type="EMBL" id="CAJOBF010003956">
    <property type="protein sequence ID" value="CAF4117530.1"/>
    <property type="molecule type" value="Genomic_DNA"/>
</dbReference>
<evidence type="ECO:0000313" key="3">
    <source>
        <dbReference type="EMBL" id="CAF4117530.1"/>
    </source>
</evidence>